<proteinExistence type="inferred from homology"/>
<organism evidence="12 15">
    <name type="scientific">Helicobacter muridarum</name>
    <dbReference type="NCBI Taxonomy" id="216"/>
    <lineage>
        <taxon>Bacteria</taxon>
        <taxon>Pseudomonadati</taxon>
        <taxon>Campylobacterota</taxon>
        <taxon>Epsilonproteobacteria</taxon>
        <taxon>Campylobacterales</taxon>
        <taxon>Helicobacteraceae</taxon>
        <taxon>Helicobacter</taxon>
    </lineage>
</organism>
<evidence type="ECO:0000256" key="1">
    <source>
        <dbReference type="ARBA" id="ARBA00022490"/>
    </source>
</evidence>
<dbReference type="PANTHER" id="PTHR47964">
    <property type="entry name" value="ATP-DEPENDENT DNA HELICASE HOMOLOG RECG, CHLOROPLASTIC"/>
    <property type="match status" value="1"/>
</dbReference>
<dbReference type="Pfam" id="PF03461">
    <property type="entry name" value="TRCF"/>
    <property type="match status" value="1"/>
</dbReference>
<dbReference type="Proteomes" id="UP000029922">
    <property type="component" value="Unassembled WGS sequence"/>
</dbReference>
<evidence type="ECO:0000256" key="9">
    <source>
        <dbReference type="HAMAP-Rule" id="MF_00969"/>
    </source>
</evidence>
<dbReference type="InterPro" id="IPR047112">
    <property type="entry name" value="RecG/Mfd"/>
</dbReference>
<dbReference type="PANTHER" id="PTHR47964:SF1">
    <property type="entry name" value="ATP-DEPENDENT DNA HELICASE HOMOLOG RECG, CHLOROPLASTIC"/>
    <property type="match status" value="1"/>
</dbReference>
<feature type="domain" description="Helicase ATP-binding" evidence="10">
    <location>
        <begin position="599"/>
        <end position="764"/>
    </location>
</feature>
<dbReference type="PROSITE" id="PS51192">
    <property type="entry name" value="HELICASE_ATP_BIND_1"/>
    <property type="match status" value="1"/>
</dbReference>
<dbReference type="GO" id="GO:0016787">
    <property type="term" value="F:hydrolase activity"/>
    <property type="evidence" value="ECO:0007669"/>
    <property type="project" value="UniProtKB-KW"/>
</dbReference>
<dbReference type="Gene3D" id="3.30.2060.10">
    <property type="entry name" value="Penicillin-binding protein 1b domain"/>
    <property type="match status" value="1"/>
</dbReference>
<evidence type="ECO:0000313" key="14">
    <source>
        <dbReference type="Proteomes" id="UP000029922"/>
    </source>
</evidence>
<dbReference type="SUPFAM" id="SSF52540">
    <property type="entry name" value="P-loop containing nucleoside triphosphate hydrolases"/>
    <property type="match status" value="2"/>
</dbReference>
<dbReference type="SUPFAM" id="SSF143517">
    <property type="entry name" value="TRCF domain-like"/>
    <property type="match status" value="1"/>
</dbReference>
<dbReference type="InterPro" id="IPR011545">
    <property type="entry name" value="DEAD/DEAH_box_helicase_dom"/>
</dbReference>
<evidence type="ECO:0000256" key="8">
    <source>
        <dbReference type="ARBA" id="ARBA00023204"/>
    </source>
</evidence>
<dbReference type="PROSITE" id="PS51194">
    <property type="entry name" value="HELICASE_CTER"/>
    <property type="match status" value="1"/>
</dbReference>
<gene>
    <name evidence="9 12" type="primary">mfd</name>
    <name evidence="13" type="ORF">LS73_003075</name>
    <name evidence="12" type="ORF">NCTC12714_01483</name>
</gene>
<dbReference type="EC" id="3.6.4.-" evidence="9"/>
<keyword evidence="4 9" id="KW-0378">Hydrolase</keyword>
<dbReference type="GO" id="GO:0005737">
    <property type="term" value="C:cytoplasm"/>
    <property type="evidence" value="ECO:0007669"/>
    <property type="project" value="UniProtKB-SubCell"/>
</dbReference>
<dbReference type="SUPFAM" id="SSF141259">
    <property type="entry name" value="CarD-like"/>
    <property type="match status" value="1"/>
</dbReference>
<evidence type="ECO:0000259" key="10">
    <source>
        <dbReference type="PROSITE" id="PS51192"/>
    </source>
</evidence>
<name>A0A377PW87_9HELI</name>
<keyword evidence="5 13" id="KW-0347">Helicase</keyword>
<evidence type="ECO:0000256" key="2">
    <source>
        <dbReference type="ARBA" id="ARBA00022741"/>
    </source>
</evidence>
<dbReference type="SMART" id="SM00490">
    <property type="entry name" value="HELICc"/>
    <property type="match status" value="1"/>
</dbReference>
<keyword evidence="8 9" id="KW-0234">DNA repair</keyword>
<dbReference type="STRING" id="216.LS73_01310"/>
<dbReference type="InterPro" id="IPR005118">
    <property type="entry name" value="TRCF_C"/>
</dbReference>
<dbReference type="Gene3D" id="2.40.10.170">
    <property type="match status" value="1"/>
</dbReference>
<dbReference type="EMBL" id="JRPD02000004">
    <property type="protein sequence ID" value="TLE00898.1"/>
    <property type="molecule type" value="Genomic_DNA"/>
</dbReference>
<sequence length="1120" mass="128205">MSLFQANIQSIIYESFAKQDSMCCCYYANEINNAASNKSSCVKLQDVNLLHKYTEESLKQYKPKIILCGSDEAYLCYQALSFILSQKNTKDELLPILLPDIRAKPFDSMQSFYSEFRELFAKLSLWYRNDCKQILVSPVQTLMAFMPSANLLSCFNLSLGENIANANYLNQSRDDNIPSNFKNSYNIEYRTNNLGLNKLAEKLLHYGYEHVEIVEMQGEFSHRGDIIDIFIPNTNMPVRLSFFDTEIESIRYFDYQTQLSNKEELECITIYPALFSLSDTDYLFLESKIKSMDNTNDSYQYAIEKSINTVGFWFLKDIGGINLLKHYTSIFTPKAIIEYKENLEYIDQDLLLSDTAKIKVLKNAKSFKDMDTFRLSNLANTIRLNANKQIMILSPTNALIKNLLDNNQTQYIESTKNIKNIITPFYLHIQSETQIFISLQKPQRIQKKAIKLDLDSLKVGDFVVHNEYGVGIFQAIQQVSIMGGLKDFISITYANDDKLLLPVENLNMIEKYTSFDNTIIKLDKLGKSNFLRLKDSIKERLLEIANEIIRVQAQRELSNGAIISLQSPQNLIAYSKFEEARGFELTKDQEVAIHESFKDLASGKVMDRLLNGDVGFGKTEVAMSICFVSAINGYTSFVLVPTTLLCNQHFDSFKERMKKIILPNGKIIGIAKIDRFTTQKQKEILQKDLANGNIHIVIGTHALFNLEAKNLGLIVIDEEHKFGVKQKETLKQKSINTHVLSMSATPIPRTLNMAYSKLKAISHLQTPPTYKQENKTFVKQKQDSLIKEVIIRELRRGGQVFYIYNNIARMPNIKKYLLDLLPNLKILVLHSQVSPKDTEKGMLDFLHNEYNVLLCTSIVESGIHLPNANTIIIDNAENFGIADLHQLRGRVGRGKAVGFCYFLVNENLNNDAKQRLLALEKNSYLGSGANLAMRDLEIRGGGNLLGQAQSGHIKQVGFGMYVRMLEETLHSLLQSSTYDNKVDLKLSISAFLDSSLITSERMRLELYRRLSQVKSEYEVYEIEHEIEERFGKLDKYSSQFLELIIIKTLASKLQIKSISNMAHNISLIYHDNSRITLNSPTKDDDDIILTIKEYLKKMLKNKPNENQIQNHTKYNKIEES</sequence>
<evidence type="ECO:0000313" key="13">
    <source>
        <dbReference type="EMBL" id="TLE00898.1"/>
    </source>
</evidence>
<dbReference type="SMART" id="SM01058">
    <property type="entry name" value="CarD_TRCF"/>
    <property type="match status" value="1"/>
</dbReference>
<dbReference type="Gene3D" id="3.90.1150.50">
    <property type="entry name" value="Transcription-repair-coupling factor, D7 domain"/>
    <property type="match status" value="1"/>
</dbReference>
<keyword evidence="2 9" id="KW-0547">Nucleotide-binding</keyword>
<evidence type="ECO:0000256" key="4">
    <source>
        <dbReference type="ARBA" id="ARBA00022801"/>
    </source>
</evidence>
<protein>
    <recommendedName>
        <fullName evidence="9">Transcription-repair-coupling factor</fullName>
        <shortName evidence="9">TRCF</shortName>
        <ecNumber evidence="9">3.6.4.-</ecNumber>
    </recommendedName>
</protein>
<dbReference type="InterPro" id="IPR041471">
    <property type="entry name" value="UvrB_inter"/>
</dbReference>
<dbReference type="Proteomes" id="UP000255139">
    <property type="component" value="Unassembled WGS sequence"/>
</dbReference>
<accession>A0A377PW87</accession>
<dbReference type="Pfam" id="PF00270">
    <property type="entry name" value="DEAD"/>
    <property type="match status" value="1"/>
</dbReference>
<dbReference type="InterPro" id="IPR036101">
    <property type="entry name" value="CarD-like/TRCF_RID_sf"/>
</dbReference>
<comment type="similarity">
    <text evidence="9">In the N-terminal section; belongs to the UvrB family.</text>
</comment>
<keyword evidence="6 9" id="KW-0067">ATP-binding</keyword>
<dbReference type="InterPro" id="IPR014001">
    <property type="entry name" value="Helicase_ATP-bd"/>
</dbReference>
<dbReference type="SMART" id="SM00982">
    <property type="entry name" value="TRCF"/>
    <property type="match status" value="1"/>
</dbReference>
<dbReference type="InterPro" id="IPR003711">
    <property type="entry name" value="CarD-like/TRCF_RID"/>
</dbReference>
<keyword evidence="1 9" id="KW-0963">Cytoplasm</keyword>
<dbReference type="OrthoDB" id="9804325at2"/>
<dbReference type="HAMAP" id="MF_00969">
    <property type="entry name" value="TRCF"/>
    <property type="match status" value="1"/>
</dbReference>
<evidence type="ECO:0000256" key="3">
    <source>
        <dbReference type="ARBA" id="ARBA00022763"/>
    </source>
</evidence>
<dbReference type="Gene3D" id="3.40.50.300">
    <property type="entry name" value="P-loop containing nucleotide triphosphate hydrolases"/>
    <property type="match status" value="2"/>
</dbReference>
<comment type="similarity">
    <text evidence="9">In the C-terminal section; belongs to the helicase family. RecG subfamily.</text>
</comment>
<dbReference type="Pfam" id="PF17757">
    <property type="entry name" value="UvrB_inter"/>
    <property type="match status" value="1"/>
</dbReference>
<feature type="domain" description="Helicase C-terminal" evidence="11">
    <location>
        <begin position="785"/>
        <end position="937"/>
    </location>
</feature>
<dbReference type="GO" id="GO:0005524">
    <property type="term" value="F:ATP binding"/>
    <property type="evidence" value="ECO:0007669"/>
    <property type="project" value="UniProtKB-UniRule"/>
</dbReference>
<dbReference type="SMART" id="SM00487">
    <property type="entry name" value="DEXDc"/>
    <property type="match status" value="1"/>
</dbReference>
<evidence type="ECO:0000259" key="11">
    <source>
        <dbReference type="PROSITE" id="PS51194"/>
    </source>
</evidence>
<dbReference type="InterPro" id="IPR001650">
    <property type="entry name" value="Helicase_C-like"/>
</dbReference>
<evidence type="ECO:0000256" key="5">
    <source>
        <dbReference type="ARBA" id="ARBA00022806"/>
    </source>
</evidence>
<dbReference type="GO" id="GO:0003678">
    <property type="term" value="F:DNA helicase activity"/>
    <property type="evidence" value="ECO:0007669"/>
    <property type="project" value="TreeGrafter"/>
</dbReference>
<comment type="function">
    <text evidence="9">Couples transcription and DNA repair by recognizing RNA polymerase (RNAP) stalled at DNA lesions. Mediates ATP-dependent release of RNAP and its truncated transcript from the DNA, and recruitment of nucleotide excision repair machinery to the damaged site.</text>
</comment>
<keyword evidence="7 9" id="KW-0238">DNA-binding</keyword>
<dbReference type="GO" id="GO:0000716">
    <property type="term" value="P:transcription-coupled nucleotide-excision repair, DNA damage recognition"/>
    <property type="evidence" value="ECO:0007669"/>
    <property type="project" value="UniProtKB-UniRule"/>
</dbReference>
<reference evidence="12 15" key="2">
    <citation type="submission" date="2018-06" db="EMBL/GenBank/DDBJ databases">
        <authorList>
            <consortium name="Pathogen Informatics"/>
            <person name="Doyle S."/>
        </authorList>
    </citation>
    <scope>NUCLEOTIDE SEQUENCE [LARGE SCALE GENOMIC DNA]</scope>
    <source>
        <strain evidence="12 15">NCTC12714</strain>
    </source>
</reference>
<dbReference type="Pfam" id="PF02559">
    <property type="entry name" value="CarD_TRCF_RID"/>
    <property type="match status" value="1"/>
</dbReference>
<dbReference type="InterPro" id="IPR027417">
    <property type="entry name" value="P-loop_NTPase"/>
</dbReference>
<dbReference type="AlphaFoldDB" id="A0A377PW87"/>
<dbReference type="InterPro" id="IPR004576">
    <property type="entry name" value="Mfd"/>
</dbReference>
<comment type="subcellular location">
    <subcellularLocation>
        <location evidence="9">Cytoplasm</location>
    </subcellularLocation>
</comment>
<dbReference type="Pfam" id="PF00271">
    <property type="entry name" value="Helicase_C"/>
    <property type="match status" value="1"/>
</dbReference>
<reference evidence="13 14" key="1">
    <citation type="journal article" date="2014" name="Genome Announc.">
        <title>Draft genome sequences of eight enterohepatic helicobacter species isolated from both laboratory and wild rodents.</title>
        <authorList>
            <person name="Sheh A."/>
            <person name="Shen Z."/>
            <person name="Fox J.G."/>
        </authorList>
    </citation>
    <scope>NUCLEOTIDE SEQUENCE [LARGE SCALE GENOMIC DNA]</scope>
    <source>
        <strain evidence="13 14">ST1</strain>
    </source>
</reference>
<evidence type="ECO:0000256" key="7">
    <source>
        <dbReference type="ARBA" id="ARBA00023125"/>
    </source>
</evidence>
<evidence type="ECO:0000313" key="12">
    <source>
        <dbReference type="EMBL" id="STQ86672.1"/>
    </source>
</evidence>
<evidence type="ECO:0000256" key="6">
    <source>
        <dbReference type="ARBA" id="ARBA00022840"/>
    </source>
</evidence>
<keyword evidence="15" id="KW-1185">Reference proteome</keyword>
<dbReference type="EMBL" id="UGJE01000002">
    <property type="protein sequence ID" value="STQ86672.1"/>
    <property type="molecule type" value="Genomic_DNA"/>
</dbReference>
<keyword evidence="3 9" id="KW-0227">DNA damage</keyword>
<dbReference type="GO" id="GO:0003684">
    <property type="term" value="F:damaged DNA binding"/>
    <property type="evidence" value="ECO:0007669"/>
    <property type="project" value="InterPro"/>
</dbReference>
<dbReference type="GO" id="GO:0006355">
    <property type="term" value="P:regulation of DNA-templated transcription"/>
    <property type="evidence" value="ECO:0007669"/>
    <property type="project" value="UniProtKB-UniRule"/>
</dbReference>
<dbReference type="RefSeq" id="WP_104692090.1">
    <property type="nucleotide sequence ID" value="NZ_FZML01000019.1"/>
</dbReference>
<dbReference type="InterPro" id="IPR037235">
    <property type="entry name" value="TRCF-like_C_D7"/>
</dbReference>
<evidence type="ECO:0000313" key="15">
    <source>
        <dbReference type="Proteomes" id="UP000255139"/>
    </source>
</evidence>